<dbReference type="OMA" id="THKFIAH"/>
<dbReference type="InterPro" id="IPR026591">
    <property type="entry name" value="Sirtuin_cat_small_dom_sf"/>
</dbReference>
<evidence type="ECO:0000256" key="5">
    <source>
        <dbReference type="SAM" id="MobiDB-lite"/>
    </source>
</evidence>
<dbReference type="Pfam" id="PF02146">
    <property type="entry name" value="SIR2"/>
    <property type="match status" value="2"/>
</dbReference>
<dbReference type="PROSITE" id="PS50305">
    <property type="entry name" value="SIRTUIN"/>
    <property type="match status" value="1"/>
</dbReference>
<evidence type="ECO:0000256" key="4">
    <source>
        <dbReference type="PROSITE-ProRule" id="PRU00236"/>
    </source>
</evidence>
<dbReference type="PANTHER" id="PTHR11085:SF8">
    <property type="entry name" value="NAD-DEPENDENT HISTONE DEACETYLASE HST3"/>
    <property type="match status" value="1"/>
</dbReference>
<name>A0A0L0T4X9_ALLM3</name>
<comment type="similarity">
    <text evidence="1">Belongs to the sirtuin family. Class I subfamily.</text>
</comment>
<dbReference type="InterPro" id="IPR029035">
    <property type="entry name" value="DHS-like_NAD/FAD-binding_dom"/>
</dbReference>
<dbReference type="Gene3D" id="3.40.50.1220">
    <property type="entry name" value="TPP-binding domain"/>
    <property type="match status" value="2"/>
</dbReference>
<dbReference type="SUPFAM" id="SSF52467">
    <property type="entry name" value="DHS-like NAD/FAD-binding domain"/>
    <property type="match status" value="1"/>
</dbReference>
<evidence type="ECO:0000256" key="3">
    <source>
        <dbReference type="ARBA" id="ARBA00023027"/>
    </source>
</evidence>
<accession>A0A0L0T4X9</accession>
<dbReference type="GO" id="GO:0005634">
    <property type="term" value="C:nucleus"/>
    <property type="evidence" value="ECO:0007669"/>
    <property type="project" value="TreeGrafter"/>
</dbReference>
<feature type="binding site" evidence="4">
    <location>
        <position position="213"/>
    </location>
    <ligand>
        <name>Zn(2+)</name>
        <dbReference type="ChEBI" id="CHEBI:29105"/>
    </ligand>
</feature>
<feature type="compositionally biased region" description="Polar residues" evidence="5">
    <location>
        <begin position="13"/>
        <end position="22"/>
    </location>
</feature>
<dbReference type="GO" id="GO:0046872">
    <property type="term" value="F:metal ion binding"/>
    <property type="evidence" value="ECO:0007669"/>
    <property type="project" value="UniProtKB-KW"/>
</dbReference>
<dbReference type="GO" id="GO:0017136">
    <property type="term" value="F:histone deacetylase activity, NAD-dependent"/>
    <property type="evidence" value="ECO:0007669"/>
    <property type="project" value="TreeGrafter"/>
</dbReference>
<proteinExistence type="inferred from homology"/>
<dbReference type="Gene3D" id="3.30.1600.10">
    <property type="entry name" value="SIR2/SIRT2 'Small Domain"/>
    <property type="match status" value="1"/>
</dbReference>
<keyword evidence="4" id="KW-0479">Metal-binding</keyword>
<dbReference type="eggNOG" id="KOG2684">
    <property type="taxonomic scope" value="Eukaryota"/>
</dbReference>
<reference evidence="8" key="2">
    <citation type="submission" date="2009-11" db="EMBL/GenBank/DDBJ databases">
        <title>The Genome Sequence of Allomyces macrogynus strain ATCC 38327.</title>
        <authorList>
            <consortium name="The Broad Institute Genome Sequencing Platform"/>
            <person name="Russ C."/>
            <person name="Cuomo C."/>
            <person name="Shea T."/>
            <person name="Young S.K."/>
            <person name="Zeng Q."/>
            <person name="Koehrsen M."/>
            <person name="Haas B."/>
            <person name="Borodovsky M."/>
            <person name="Guigo R."/>
            <person name="Alvarado L."/>
            <person name="Berlin A."/>
            <person name="Borenstein D."/>
            <person name="Chen Z."/>
            <person name="Engels R."/>
            <person name="Freedman E."/>
            <person name="Gellesch M."/>
            <person name="Goldberg J."/>
            <person name="Griggs A."/>
            <person name="Gujja S."/>
            <person name="Heiman D."/>
            <person name="Hepburn T."/>
            <person name="Howarth C."/>
            <person name="Jen D."/>
            <person name="Larson L."/>
            <person name="Lewis B."/>
            <person name="Mehta T."/>
            <person name="Park D."/>
            <person name="Pearson M."/>
            <person name="Roberts A."/>
            <person name="Saif S."/>
            <person name="Shenoy N."/>
            <person name="Sisk P."/>
            <person name="Stolte C."/>
            <person name="Sykes S."/>
            <person name="Walk T."/>
            <person name="White J."/>
            <person name="Yandava C."/>
            <person name="Burger G."/>
            <person name="Gray M.W."/>
            <person name="Holland P.W.H."/>
            <person name="King N."/>
            <person name="Lang F.B.F."/>
            <person name="Roger A.J."/>
            <person name="Ruiz-Trillo I."/>
            <person name="Lander E."/>
            <person name="Nusbaum C."/>
        </authorList>
    </citation>
    <scope>NUCLEOTIDE SEQUENCE [LARGE SCALE GENOMIC DNA]</scope>
    <source>
        <strain evidence="8">ATCC 38327</strain>
    </source>
</reference>
<feature type="binding site" evidence="4">
    <location>
        <position position="235"/>
    </location>
    <ligand>
        <name>Zn(2+)</name>
        <dbReference type="ChEBI" id="CHEBI:29105"/>
    </ligand>
</feature>
<keyword evidence="3" id="KW-0520">NAD</keyword>
<dbReference type="STRING" id="578462.A0A0L0T4X9"/>
<feature type="binding site" evidence="4">
    <location>
        <position position="210"/>
    </location>
    <ligand>
        <name>Zn(2+)</name>
        <dbReference type="ChEBI" id="CHEBI:29105"/>
    </ligand>
</feature>
<reference evidence="7 8" key="1">
    <citation type="submission" date="2009-11" db="EMBL/GenBank/DDBJ databases">
        <title>Annotation of Allomyces macrogynus ATCC 38327.</title>
        <authorList>
            <consortium name="The Broad Institute Genome Sequencing Platform"/>
            <person name="Russ C."/>
            <person name="Cuomo C."/>
            <person name="Burger G."/>
            <person name="Gray M.W."/>
            <person name="Holland P.W.H."/>
            <person name="King N."/>
            <person name="Lang F.B.F."/>
            <person name="Roger A.J."/>
            <person name="Ruiz-Trillo I."/>
            <person name="Young S.K."/>
            <person name="Zeng Q."/>
            <person name="Gargeya S."/>
            <person name="Fitzgerald M."/>
            <person name="Haas B."/>
            <person name="Abouelleil A."/>
            <person name="Alvarado L."/>
            <person name="Arachchi H.M."/>
            <person name="Berlin A."/>
            <person name="Chapman S.B."/>
            <person name="Gearin G."/>
            <person name="Goldberg J."/>
            <person name="Griggs A."/>
            <person name="Gujja S."/>
            <person name="Hansen M."/>
            <person name="Heiman D."/>
            <person name="Howarth C."/>
            <person name="Larimer J."/>
            <person name="Lui A."/>
            <person name="MacDonald P.J.P."/>
            <person name="McCowen C."/>
            <person name="Montmayeur A."/>
            <person name="Murphy C."/>
            <person name="Neiman D."/>
            <person name="Pearson M."/>
            <person name="Priest M."/>
            <person name="Roberts A."/>
            <person name="Saif S."/>
            <person name="Shea T."/>
            <person name="Sisk P."/>
            <person name="Stolte C."/>
            <person name="Sykes S."/>
            <person name="Wortman J."/>
            <person name="Nusbaum C."/>
            <person name="Birren B."/>
        </authorList>
    </citation>
    <scope>NUCLEOTIDE SEQUENCE [LARGE SCALE GENOMIC DNA]</scope>
    <source>
        <strain evidence="7 8">ATCC 38327</strain>
    </source>
</reference>
<dbReference type="InterPro" id="IPR050134">
    <property type="entry name" value="NAD-dep_sirtuin_deacylases"/>
</dbReference>
<dbReference type="PANTHER" id="PTHR11085">
    <property type="entry name" value="NAD-DEPENDENT PROTEIN DEACYLASE SIRTUIN-5, MITOCHONDRIAL-RELATED"/>
    <property type="match status" value="1"/>
</dbReference>
<dbReference type="EMBL" id="GG745362">
    <property type="protein sequence ID" value="KNE69863.1"/>
    <property type="molecule type" value="Genomic_DNA"/>
</dbReference>
<protein>
    <recommendedName>
        <fullName evidence="6">Deacetylase sirtuin-type domain-containing protein</fullName>
    </recommendedName>
</protein>
<feature type="region of interest" description="Disordered" evidence="5">
    <location>
        <begin position="1"/>
        <end position="22"/>
    </location>
</feature>
<evidence type="ECO:0000259" key="6">
    <source>
        <dbReference type="PROSITE" id="PS50305"/>
    </source>
</evidence>
<dbReference type="Proteomes" id="UP000054350">
    <property type="component" value="Unassembled WGS sequence"/>
</dbReference>
<dbReference type="OrthoDB" id="2919105at2759"/>
<feature type="region of interest" description="Disordered" evidence="5">
    <location>
        <begin position="143"/>
        <end position="191"/>
    </location>
</feature>
<evidence type="ECO:0000313" key="8">
    <source>
        <dbReference type="Proteomes" id="UP000054350"/>
    </source>
</evidence>
<dbReference type="InterPro" id="IPR026590">
    <property type="entry name" value="Ssirtuin_cat_dom"/>
</dbReference>
<dbReference type="AlphaFoldDB" id="A0A0L0T4X9"/>
<keyword evidence="2" id="KW-0808">Transferase</keyword>
<organism evidence="7 8">
    <name type="scientific">Allomyces macrogynus (strain ATCC 38327)</name>
    <name type="common">Allomyces javanicus var. macrogynus</name>
    <dbReference type="NCBI Taxonomy" id="578462"/>
    <lineage>
        <taxon>Eukaryota</taxon>
        <taxon>Fungi</taxon>
        <taxon>Fungi incertae sedis</taxon>
        <taxon>Blastocladiomycota</taxon>
        <taxon>Blastocladiomycetes</taxon>
        <taxon>Blastocladiales</taxon>
        <taxon>Blastocladiaceae</taxon>
        <taxon>Allomyces</taxon>
    </lineage>
</organism>
<sequence length="392" mass="42772">MASRPAARPVTHTALSSSTSQLGQDDVRATAHALYHAKRIVVVTGAGISVSAGIPDFRSENGLYALVKSAHAKDVVKGQDLFDAALFRAEATTRLFYQFMAGLRDATRAANPTSTHRFLRHLDERGSLLRVYTQNIDGLETRAGIGNTDVTNEQDSETDSLIDVTSLSDSESESERPVKPPAPRSRGPASAVIRAPRVVELHGSLDTVRCTRCADQFPFTSRFAATYADGAAPACPSCLRDAREREAAGKRVRGTGALRPNVVLYNETHPAGDEIADAVARDLRKRPDVLVVMGTSLKVHGIKRLVRDFAAAIHDDGSEDLDVERLSLGPAPPARQTRKKKHGLVILVNRTPLPAKEWGEVFDVVLTGDADDVVHHRLRSWGKWMWARKGLW</sequence>
<evidence type="ECO:0000256" key="2">
    <source>
        <dbReference type="ARBA" id="ARBA00022679"/>
    </source>
</evidence>
<keyword evidence="4" id="KW-0862">Zinc</keyword>
<feature type="domain" description="Deacetylase sirtuin-type" evidence="6">
    <location>
        <begin position="20"/>
        <end position="392"/>
    </location>
</feature>
<feature type="active site" description="Proton acceptor" evidence="4">
    <location>
        <position position="202"/>
    </location>
</feature>
<dbReference type="GO" id="GO:0070403">
    <property type="term" value="F:NAD+ binding"/>
    <property type="evidence" value="ECO:0007669"/>
    <property type="project" value="InterPro"/>
</dbReference>
<gene>
    <name evidence="7" type="ORF">AMAG_14386</name>
</gene>
<keyword evidence="8" id="KW-1185">Reference proteome</keyword>
<feature type="binding site" evidence="4">
    <location>
        <position position="238"/>
    </location>
    <ligand>
        <name>Zn(2+)</name>
        <dbReference type="ChEBI" id="CHEBI:29105"/>
    </ligand>
</feature>
<evidence type="ECO:0000256" key="1">
    <source>
        <dbReference type="ARBA" id="ARBA00006924"/>
    </source>
</evidence>
<evidence type="ECO:0000313" key="7">
    <source>
        <dbReference type="EMBL" id="KNE69863.1"/>
    </source>
</evidence>
<dbReference type="InterPro" id="IPR003000">
    <property type="entry name" value="Sirtuin"/>
</dbReference>
<dbReference type="VEuPathDB" id="FungiDB:AMAG_14386"/>